<feature type="domain" description="Xaa-Pro dipeptidyl-peptidase-like" evidence="2">
    <location>
        <begin position="55"/>
        <end position="187"/>
    </location>
</feature>
<proteinExistence type="predicted"/>
<dbReference type="Proteomes" id="UP000597459">
    <property type="component" value="Unassembled WGS sequence"/>
</dbReference>
<dbReference type="Pfam" id="PF02129">
    <property type="entry name" value="Peptidase_S15"/>
    <property type="match status" value="1"/>
</dbReference>
<dbReference type="GO" id="GO:0052689">
    <property type="term" value="F:carboxylic ester hydrolase activity"/>
    <property type="evidence" value="ECO:0007669"/>
    <property type="project" value="UniProtKB-ARBA"/>
</dbReference>
<name>A0A967EHL7_9PROT</name>
<dbReference type="PANTHER" id="PTHR22946">
    <property type="entry name" value="DIENELACTONE HYDROLASE DOMAIN-CONTAINING PROTEIN-RELATED"/>
    <property type="match status" value="1"/>
</dbReference>
<accession>A0A967EHL7</accession>
<dbReference type="InterPro" id="IPR000383">
    <property type="entry name" value="Xaa-Pro-like_dom"/>
</dbReference>
<protein>
    <submittedName>
        <fullName evidence="3">Dienelactone hydrolase</fullName>
    </submittedName>
</protein>
<dbReference type="AlphaFoldDB" id="A0A967EHL7"/>
<dbReference type="InterPro" id="IPR050261">
    <property type="entry name" value="FrsA_esterase"/>
</dbReference>
<comment type="caution">
    <text evidence="3">The sequence shown here is derived from an EMBL/GenBank/DDBJ whole genome shotgun (WGS) entry which is preliminary data.</text>
</comment>
<dbReference type="InterPro" id="IPR029058">
    <property type="entry name" value="AB_hydrolase_fold"/>
</dbReference>
<dbReference type="Gene3D" id="3.40.50.1820">
    <property type="entry name" value="alpha/beta hydrolase"/>
    <property type="match status" value="1"/>
</dbReference>
<dbReference type="SUPFAM" id="SSF53474">
    <property type="entry name" value="alpha/beta-Hydrolases"/>
    <property type="match status" value="1"/>
</dbReference>
<gene>
    <name evidence="3" type="ORF">GOB87_07285</name>
</gene>
<evidence type="ECO:0000313" key="4">
    <source>
        <dbReference type="Proteomes" id="UP000597459"/>
    </source>
</evidence>
<dbReference type="PANTHER" id="PTHR22946:SF9">
    <property type="entry name" value="POLYKETIDE TRANSFERASE AF380"/>
    <property type="match status" value="1"/>
</dbReference>
<reference evidence="3" key="1">
    <citation type="submission" date="2019-11" db="EMBL/GenBank/DDBJ databases">
        <title>Description of new Acetobacter species.</title>
        <authorList>
            <person name="Cleenwerck I."/>
            <person name="Sombolestani A.S."/>
        </authorList>
    </citation>
    <scope>NUCLEOTIDE SEQUENCE</scope>
    <source>
        <strain evidence="3">LMG 1626</strain>
    </source>
</reference>
<keyword evidence="1 3" id="KW-0378">Hydrolase</keyword>
<organism evidence="3 4">
    <name type="scientific">Acetobacter estunensis</name>
    <dbReference type="NCBI Taxonomy" id="104097"/>
    <lineage>
        <taxon>Bacteria</taxon>
        <taxon>Pseudomonadati</taxon>
        <taxon>Pseudomonadota</taxon>
        <taxon>Alphaproteobacteria</taxon>
        <taxon>Acetobacterales</taxon>
        <taxon>Acetobacteraceae</taxon>
        <taxon>Acetobacter</taxon>
    </lineage>
</organism>
<sequence>MRRDILHGGAALALGLSIMTPLWAVPPAPVSTHVGTIPGQNAVVDEQVFRLPAADGTILEATLLLPRTPPPHPLAVVSGGATAISRTHRGKRDGYSYLAGYFLARGYAVLRPMLRGFAESEGELIGHGCDFAQTAQDNARDIRAVAEAVAQLPGMDPAHIVTAGMSFGGWTQMAMGTAPLPGTKAQLLFFPLMHSSACRNDNASLLSGAREFGEASSLPTLWVQGDNDSLAPTSLWKSMFAAYHEGNPNARLVDVPPFLNDAHAMLDDPDGLTPWMAQADSLLKSVGLPSQIIMPSYLPLMAPPASGYAALNDISRLPVHSDTLRNGYRKFLQQDLPRAFVVGDNAVSIGGTGHTVDPIGQALSACKKVTTNCHLYAYDNRVVWQGGPVPAYPQPSPEKQTITIPTGKTVSIFYSASDENCVARYIPQIHLVQKPLHGTLMLAASAQGRPHYAQGPLVKCNGTILKGAGMRYRPDTGFHGTDTVVLTKQVSADPHDLPQTLSYSFVSP</sequence>
<evidence type="ECO:0000259" key="2">
    <source>
        <dbReference type="Pfam" id="PF02129"/>
    </source>
</evidence>
<evidence type="ECO:0000313" key="3">
    <source>
        <dbReference type="EMBL" id="NHO53767.1"/>
    </source>
</evidence>
<keyword evidence="4" id="KW-1185">Reference proteome</keyword>
<dbReference type="EMBL" id="WOTH01000011">
    <property type="protein sequence ID" value="NHO53767.1"/>
    <property type="molecule type" value="Genomic_DNA"/>
</dbReference>
<evidence type="ECO:0000256" key="1">
    <source>
        <dbReference type="ARBA" id="ARBA00022801"/>
    </source>
</evidence>
<dbReference type="RefSeq" id="WP_166314434.1">
    <property type="nucleotide sequence ID" value="NZ_WOTH01000011.1"/>
</dbReference>